<dbReference type="PANTHER" id="PTHR14614">
    <property type="entry name" value="HEPATOCELLULAR CARCINOMA-ASSOCIATED ANTIGEN"/>
    <property type="match status" value="1"/>
</dbReference>
<dbReference type="OrthoDB" id="194386at2759"/>
<accession>A0A0J8BE42</accession>
<dbReference type="EMBL" id="KQ090263">
    <property type="protein sequence ID" value="KMS98232.1"/>
    <property type="molecule type" value="Genomic_DNA"/>
</dbReference>
<dbReference type="PANTHER" id="PTHR14614:SF130">
    <property type="entry name" value="PROTEIN-LYSINE N-METHYLTRANSFERASE EEF2KMT"/>
    <property type="match status" value="1"/>
</dbReference>
<dbReference type="OMA" id="CLHLPWE"/>
<dbReference type="Gramene" id="KMS98232">
    <property type="protein sequence ID" value="KMS98232"/>
    <property type="gene ID" value="BVRB_4g094520"/>
</dbReference>
<sequence>MHTTMRGNEHSEFIFAMSTGYNEDLALDMSNLHIHRQYFFSAFLAMEPSDILISLARKCGGGFVSEDVQKFIWTYCINNISDESCYVTYLKVFLKKLIKEVELTGGVVLDEFYERYAHYMASLKEDASGNQDLWTVKCITFLFHDVPSHTGQMQMVVPLRCSLNMLQGDTGCALWPSSLFLSEFILSFPEVFTRKLCFEVGSGIGLIGICLKHAKASQVILSDGDSSTLANLKLNLEMNEIANFDSSLDQSTSTSYLVRCIHLPWESANESELQQFNPDIVLGADVIYDPSCLPHLVRVLSIYLNRRITTNNRLNGTAQACDKEEDCSNGDCSGSNKVNLQVATLKSLLEEMETGPVALIASVIRNIDTFNCFLKLCCQNDLLVKDMTESIRPDNLLPYMKSYNRSDVRLLMLSYMSK</sequence>
<keyword evidence="2" id="KW-1185">Reference proteome</keyword>
<dbReference type="SUPFAM" id="SSF53335">
    <property type="entry name" value="S-adenosyl-L-methionine-dependent methyltransferases"/>
    <property type="match status" value="1"/>
</dbReference>
<reference evidence="1 2" key="1">
    <citation type="journal article" date="2014" name="Nature">
        <title>The genome of the recently domesticated crop plant sugar beet (Beta vulgaris).</title>
        <authorList>
            <person name="Dohm J.C."/>
            <person name="Minoche A.E."/>
            <person name="Holtgrawe D."/>
            <person name="Capella-Gutierrez S."/>
            <person name="Zakrzewski F."/>
            <person name="Tafer H."/>
            <person name="Rupp O."/>
            <person name="Sorensen T.R."/>
            <person name="Stracke R."/>
            <person name="Reinhardt R."/>
            <person name="Goesmann A."/>
            <person name="Kraft T."/>
            <person name="Schulz B."/>
            <person name="Stadler P.F."/>
            <person name="Schmidt T."/>
            <person name="Gabaldon T."/>
            <person name="Lehrach H."/>
            <person name="Weisshaar B."/>
            <person name="Himmelbauer H."/>
        </authorList>
    </citation>
    <scope>NUCLEOTIDE SEQUENCE [LARGE SCALE GENOMIC DNA]</scope>
    <source>
        <tissue evidence="1">Taproot</tissue>
    </source>
</reference>
<dbReference type="Gene3D" id="3.40.50.150">
    <property type="entry name" value="Vaccinia Virus protein VP39"/>
    <property type="match status" value="1"/>
</dbReference>
<organism evidence="1 2">
    <name type="scientific">Beta vulgaris subsp. vulgaris</name>
    <name type="common">Beet</name>
    <dbReference type="NCBI Taxonomy" id="3555"/>
    <lineage>
        <taxon>Eukaryota</taxon>
        <taxon>Viridiplantae</taxon>
        <taxon>Streptophyta</taxon>
        <taxon>Embryophyta</taxon>
        <taxon>Tracheophyta</taxon>
        <taxon>Spermatophyta</taxon>
        <taxon>Magnoliopsida</taxon>
        <taxon>eudicotyledons</taxon>
        <taxon>Gunneridae</taxon>
        <taxon>Pentapetalae</taxon>
        <taxon>Caryophyllales</taxon>
        <taxon>Chenopodiaceae</taxon>
        <taxon>Betoideae</taxon>
        <taxon>Beta</taxon>
    </lineage>
</organism>
<gene>
    <name evidence="1" type="ORF">BVRB_4g094520</name>
</gene>
<evidence type="ECO:0000313" key="1">
    <source>
        <dbReference type="EMBL" id="KMS98232.1"/>
    </source>
</evidence>
<protein>
    <recommendedName>
        <fullName evidence="3">FAM86 N-terminal domain-containing protein</fullName>
    </recommendedName>
</protein>
<dbReference type="AlphaFoldDB" id="A0A0J8BE42"/>
<dbReference type="Proteomes" id="UP000035740">
    <property type="component" value="Unassembled WGS sequence"/>
</dbReference>
<evidence type="ECO:0000313" key="2">
    <source>
        <dbReference type="Proteomes" id="UP000035740"/>
    </source>
</evidence>
<dbReference type="InterPro" id="IPR029063">
    <property type="entry name" value="SAM-dependent_MTases_sf"/>
</dbReference>
<dbReference type="Pfam" id="PF10294">
    <property type="entry name" value="Methyltransf_16"/>
    <property type="match status" value="1"/>
</dbReference>
<name>A0A0J8BE42_BETVV</name>
<evidence type="ECO:0008006" key="3">
    <source>
        <dbReference type="Google" id="ProtNLM"/>
    </source>
</evidence>
<proteinExistence type="predicted"/>
<dbReference type="InterPro" id="IPR019410">
    <property type="entry name" value="Methyltransf_16"/>
</dbReference>